<name>A0AAD7U6Z2_9STRA</name>
<evidence type="ECO:0000256" key="1">
    <source>
        <dbReference type="SAM" id="MobiDB-lite"/>
    </source>
</evidence>
<organism evidence="2 3">
    <name type="scientific">Chrysophaeum taylorii</name>
    <dbReference type="NCBI Taxonomy" id="2483200"/>
    <lineage>
        <taxon>Eukaryota</taxon>
        <taxon>Sar</taxon>
        <taxon>Stramenopiles</taxon>
        <taxon>Ochrophyta</taxon>
        <taxon>Pelagophyceae</taxon>
        <taxon>Pelagomonadales</taxon>
        <taxon>Pelagomonadaceae</taxon>
        <taxon>Chrysophaeum</taxon>
    </lineage>
</organism>
<feature type="region of interest" description="Disordered" evidence="1">
    <location>
        <begin position="1"/>
        <end position="32"/>
    </location>
</feature>
<keyword evidence="3" id="KW-1185">Reference proteome</keyword>
<evidence type="ECO:0000313" key="3">
    <source>
        <dbReference type="Proteomes" id="UP001230188"/>
    </source>
</evidence>
<comment type="caution">
    <text evidence="2">The sequence shown here is derived from an EMBL/GenBank/DDBJ whole genome shotgun (WGS) entry which is preliminary data.</text>
</comment>
<sequence length="219" mass="25334">MRGPLQNRVEPGGKIVATRSRYGEPTGRMGNRGVLHSARNRQILRPFRSKAWLICCLQFKGRHREVMAPNRYTELFFLDDFVALSAGHRPCAHCRRPEFKSFAENWARCHHHHHHRHHHRWTAREIDELLHEQRLAGPRPLTSPLPDGAMIRCCEDSYLLWQGKYHRFAHEGYDRRVDVDDLDPANCEVLTPPSTLKVLQAGWRPDLPAPHSTASSCCC</sequence>
<reference evidence="2" key="1">
    <citation type="submission" date="2023-01" db="EMBL/GenBank/DDBJ databases">
        <title>Metagenome sequencing of chrysophaentin producing Chrysophaeum taylorii.</title>
        <authorList>
            <person name="Davison J."/>
            <person name="Bewley C."/>
        </authorList>
    </citation>
    <scope>NUCLEOTIDE SEQUENCE</scope>
    <source>
        <strain evidence="2">NIES-1699</strain>
    </source>
</reference>
<dbReference type="EMBL" id="JAQMWT010000674">
    <property type="protein sequence ID" value="KAJ8598417.1"/>
    <property type="molecule type" value="Genomic_DNA"/>
</dbReference>
<gene>
    <name evidence="2" type="ORF">CTAYLR_007655</name>
</gene>
<accession>A0AAD7U6Z2</accession>
<protein>
    <submittedName>
        <fullName evidence="2">Uncharacterized protein</fullName>
    </submittedName>
</protein>
<dbReference type="Proteomes" id="UP001230188">
    <property type="component" value="Unassembled WGS sequence"/>
</dbReference>
<dbReference type="AlphaFoldDB" id="A0AAD7U6Z2"/>
<evidence type="ECO:0000313" key="2">
    <source>
        <dbReference type="EMBL" id="KAJ8598417.1"/>
    </source>
</evidence>
<proteinExistence type="predicted"/>